<dbReference type="GO" id="GO:0005886">
    <property type="term" value="C:plasma membrane"/>
    <property type="evidence" value="ECO:0007669"/>
    <property type="project" value="TreeGrafter"/>
</dbReference>
<evidence type="ECO:0000313" key="9">
    <source>
        <dbReference type="Proteomes" id="UP000308267"/>
    </source>
</evidence>
<feature type="chain" id="PRO_5020973020" description="Carboxylesterase type B domain-containing protein" evidence="6">
    <location>
        <begin position="21"/>
        <end position="730"/>
    </location>
</feature>
<reference evidence="8 9" key="1">
    <citation type="journal article" date="2019" name="BMC Genomics">
        <title>New insights from Opisthorchis felineus genome: update on genomics of the epidemiologically important liver flukes.</title>
        <authorList>
            <person name="Ershov N.I."/>
            <person name="Mordvinov V.A."/>
            <person name="Prokhortchouk E.B."/>
            <person name="Pakharukova M.Y."/>
            <person name="Gunbin K.V."/>
            <person name="Ustyantsev K."/>
            <person name="Genaev M.A."/>
            <person name="Blinov A.G."/>
            <person name="Mazur A."/>
            <person name="Boulygina E."/>
            <person name="Tsygankova S."/>
            <person name="Khrameeva E."/>
            <person name="Chekanov N."/>
            <person name="Fan G."/>
            <person name="Xiao A."/>
            <person name="Zhang H."/>
            <person name="Xu X."/>
            <person name="Yang H."/>
            <person name="Solovyev V."/>
            <person name="Lee S.M."/>
            <person name="Liu X."/>
            <person name="Afonnikov D.A."/>
            <person name="Skryabin K.G."/>
        </authorList>
    </citation>
    <scope>NUCLEOTIDE SEQUENCE [LARGE SCALE GENOMIC DNA]</scope>
    <source>
        <strain evidence="8">AK-0245</strain>
        <tissue evidence="8">Whole organism</tissue>
    </source>
</reference>
<feature type="compositionally biased region" description="Polar residues" evidence="5">
    <location>
        <begin position="667"/>
        <end position="677"/>
    </location>
</feature>
<dbReference type="GO" id="GO:0003990">
    <property type="term" value="F:acetylcholinesterase activity"/>
    <property type="evidence" value="ECO:0007669"/>
    <property type="project" value="TreeGrafter"/>
</dbReference>
<dbReference type="InterPro" id="IPR000997">
    <property type="entry name" value="Cholinesterase"/>
</dbReference>
<dbReference type="GO" id="GO:0006581">
    <property type="term" value="P:acetylcholine catabolic process"/>
    <property type="evidence" value="ECO:0007669"/>
    <property type="project" value="TreeGrafter"/>
</dbReference>
<name>A0A4S2MEW9_OPIFE</name>
<evidence type="ECO:0000259" key="7">
    <source>
        <dbReference type="Pfam" id="PF00135"/>
    </source>
</evidence>
<dbReference type="GO" id="GO:0005615">
    <property type="term" value="C:extracellular space"/>
    <property type="evidence" value="ECO:0007669"/>
    <property type="project" value="TreeGrafter"/>
</dbReference>
<evidence type="ECO:0000256" key="5">
    <source>
        <dbReference type="SAM" id="MobiDB-lite"/>
    </source>
</evidence>
<keyword evidence="3" id="KW-0378">Hydrolase</keyword>
<dbReference type="Pfam" id="PF00135">
    <property type="entry name" value="COesterase"/>
    <property type="match status" value="1"/>
</dbReference>
<dbReference type="AlphaFoldDB" id="A0A4S2MEW9"/>
<dbReference type="SUPFAM" id="SSF53474">
    <property type="entry name" value="alpha/beta-Hydrolases"/>
    <property type="match status" value="1"/>
</dbReference>
<evidence type="ECO:0000313" key="8">
    <source>
        <dbReference type="EMBL" id="TGZ72747.1"/>
    </source>
</evidence>
<comment type="caution">
    <text evidence="8">The sequence shown here is derived from an EMBL/GenBank/DDBJ whole genome shotgun (WGS) entry which is preliminary data.</text>
</comment>
<feature type="signal peptide" evidence="6">
    <location>
        <begin position="1"/>
        <end position="20"/>
    </location>
</feature>
<keyword evidence="4" id="KW-1015">Disulfide bond</keyword>
<sequence>MNSRNLVYLGILLLPCNTICDKIIVRTNYGPVSGNQKYILGKNVYEFRGIPYAQPPIGDLRFKYPKKLKPWKNIHDASSYANSCIQPNPVTYQTSFPTSRVWVPETKFSEDCLYLNIWSRENNHSSVDDPNGSPVMLESSALFGPKTGRPVMVWIHGGSLTRGSTALEMYNGAYLASKMDVVVVTVQYRLGPLGFLYLGTEDAPGNQGLMDQVAALEWVRDNIAYFGGNPQQVTLFGHAGGVVCVALHLLSPVSSSLYQQAILQSGSPLAWWAIESKRTAMEKTQLLATLSGCELPKGVSEPLAELASCLRSVDAKSLELDQWRMHHFRNGENSSRMVQLTQWYRNSLNPQLLRSAGYYYDIPFKPVVADPLLPHWPYEVLGSGKFHIRHRIMLGVNKDEGMFHIIQALRKYFLQHNHWPEMPRDFEYQAGTTDPMDLLAFYIMDENFLHPTLLQATIFEYQIPSRALGKTDWRAKEVLQALNEVGGDYNIKCPVVEFADFYSRAPNSQVFMYSFEHRTQASPWPQWTGVMQGYEAEYIFGAPFNPDYQKQFYNFTDEERRLSEEMMRFWTNFASTGSPNLNPGEFHTRNRNLYWERYTSNVPTSGTTFKEDMMLKSSPKLVADTSRKHMVFRLPESYMERNLQRHRCMFWREQLPLMREQLLFNGPCSTDKTQTGGRSPPGTFYPEPPKRSQKGSNNSGTCRSIKQYDHHLFLIGVILFGQNRHPLNWL</sequence>
<dbReference type="PANTHER" id="PTHR43918:SF4">
    <property type="entry name" value="CARBOXYLIC ESTER HYDROLASE"/>
    <property type="match status" value="1"/>
</dbReference>
<feature type="region of interest" description="Disordered" evidence="5">
    <location>
        <begin position="666"/>
        <end position="701"/>
    </location>
</feature>
<dbReference type="InterPro" id="IPR019819">
    <property type="entry name" value="Carboxylesterase_B_CS"/>
</dbReference>
<feature type="domain" description="Carboxylesterase type B" evidence="7">
    <location>
        <begin position="23"/>
        <end position="602"/>
    </location>
</feature>
<dbReference type="FunFam" id="3.40.50.1820:FF:000029">
    <property type="entry name" value="Acetylcholinesterase"/>
    <property type="match status" value="1"/>
</dbReference>
<dbReference type="InterPro" id="IPR002018">
    <property type="entry name" value="CarbesteraseB"/>
</dbReference>
<dbReference type="OrthoDB" id="9000293at2759"/>
<dbReference type="InterPro" id="IPR029058">
    <property type="entry name" value="AB_hydrolase_fold"/>
</dbReference>
<keyword evidence="2" id="KW-0719">Serine esterase</keyword>
<gene>
    <name evidence="8" type="ORF">CRM22_001892</name>
</gene>
<keyword evidence="6" id="KW-0732">Signal</keyword>
<accession>A0A4S2MEW9</accession>
<dbReference type="PANTHER" id="PTHR43918">
    <property type="entry name" value="ACETYLCHOLINESTERASE"/>
    <property type="match status" value="1"/>
</dbReference>
<keyword evidence="9" id="KW-1185">Reference proteome</keyword>
<evidence type="ECO:0000256" key="2">
    <source>
        <dbReference type="ARBA" id="ARBA00022487"/>
    </source>
</evidence>
<protein>
    <recommendedName>
        <fullName evidence="7">Carboxylesterase type B domain-containing protein</fullName>
    </recommendedName>
</protein>
<dbReference type="Gene3D" id="3.40.50.1820">
    <property type="entry name" value="alpha/beta hydrolase"/>
    <property type="match status" value="1"/>
</dbReference>
<evidence type="ECO:0000256" key="4">
    <source>
        <dbReference type="ARBA" id="ARBA00023157"/>
    </source>
</evidence>
<dbReference type="Proteomes" id="UP000308267">
    <property type="component" value="Unassembled WGS sequence"/>
</dbReference>
<evidence type="ECO:0000256" key="3">
    <source>
        <dbReference type="ARBA" id="ARBA00022801"/>
    </source>
</evidence>
<dbReference type="EMBL" id="SJOL01003358">
    <property type="protein sequence ID" value="TGZ72747.1"/>
    <property type="molecule type" value="Genomic_DNA"/>
</dbReference>
<evidence type="ECO:0000256" key="1">
    <source>
        <dbReference type="ARBA" id="ARBA00005964"/>
    </source>
</evidence>
<organism evidence="8 9">
    <name type="scientific">Opisthorchis felineus</name>
    <dbReference type="NCBI Taxonomy" id="147828"/>
    <lineage>
        <taxon>Eukaryota</taxon>
        <taxon>Metazoa</taxon>
        <taxon>Spiralia</taxon>
        <taxon>Lophotrochozoa</taxon>
        <taxon>Platyhelminthes</taxon>
        <taxon>Trematoda</taxon>
        <taxon>Digenea</taxon>
        <taxon>Opisthorchiida</taxon>
        <taxon>Opisthorchiata</taxon>
        <taxon>Opisthorchiidae</taxon>
        <taxon>Opisthorchis</taxon>
    </lineage>
</organism>
<dbReference type="STRING" id="147828.A0A4S2MEW9"/>
<dbReference type="PRINTS" id="PR00878">
    <property type="entry name" value="CHOLNESTRASE"/>
</dbReference>
<comment type="similarity">
    <text evidence="1">Belongs to the type-B carboxylesterase/lipase family.</text>
</comment>
<dbReference type="GO" id="GO:0019695">
    <property type="term" value="P:choline metabolic process"/>
    <property type="evidence" value="ECO:0007669"/>
    <property type="project" value="TreeGrafter"/>
</dbReference>
<evidence type="ECO:0000256" key="6">
    <source>
        <dbReference type="SAM" id="SignalP"/>
    </source>
</evidence>
<proteinExistence type="inferred from homology"/>
<dbReference type="InterPro" id="IPR050654">
    <property type="entry name" value="AChE-related_enzymes"/>
</dbReference>
<dbReference type="PROSITE" id="PS00941">
    <property type="entry name" value="CARBOXYLESTERASE_B_2"/>
    <property type="match status" value="1"/>
</dbReference>